<evidence type="ECO:0000256" key="1">
    <source>
        <dbReference type="ARBA" id="ARBA00005189"/>
    </source>
</evidence>
<dbReference type="InterPro" id="IPR016039">
    <property type="entry name" value="Thiolase-like"/>
</dbReference>
<accession>A0A9E8LY14</accession>
<reference evidence="10" key="1">
    <citation type="submission" date="2022-09" db="EMBL/GenBank/DDBJ databases">
        <title>Complete Genomes of Fervidibacillus albus and Fervidibacillus halotolerans isolated from tidal flat sediments.</title>
        <authorList>
            <person name="Kwon K.K."/>
            <person name="Yang S.-H."/>
            <person name="Park M.J."/>
            <person name="Oh H.-M."/>
        </authorList>
    </citation>
    <scope>NUCLEOTIDE SEQUENCE</scope>
    <source>
        <strain evidence="10">MEBiC13594</strain>
    </source>
</reference>
<evidence type="ECO:0000313" key="11">
    <source>
        <dbReference type="Proteomes" id="UP001164726"/>
    </source>
</evidence>
<dbReference type="KEGG" id="fhl:OE105_09640"/>
<dbReference type="PANTHER" id="PTHR43853:SF2">
    <property type="entry name" value="3-OXOADIPYL-COA_3-OXO-5,6-DEHYDROSUBERYL-COA THIOLASE"/>
    <property type="match status" value="1"/>
</dbReference>
<feature type="domain" description="Thiolase C-terminal" evidence="9">
    <location>
        <begin position="277"/>
        <end position="397"/>
    </location>
</feature>
<dbReference type="CDD" id="cd00751">
    <property type="entry name" value="thiolase"/>
    <property type="match status" value="1"/>
</dbReference>
<gene>
    <name evidence="10" type="ORF">OE105_09640</name>
</gene>
<organism evidence="10 11">
    <name type="scientific">Fervidibacillus halotolerans</name>
    <dbReference type="NCBI Taxonomy" id="2980027"/>
    <lineage>
        <taxon>Bacteria</taxon>
        <taxon>Bacillati</taxon>
        <taxon>Bacillota</taxon>
        <taxon>Bacilli</taxon>
        <taxon>Bacillales</taxon>
        <taxon>Bacillaceae</taxon>
        <taxon>Fervidibacillus</taxon>
    </lineage>
</organism>
<dbReference type="PROSITE" id="PS00099">
    <property type="entry name" value="THIOLASE_3"/>
    <property type="match status" value="1"/>
</dbReference>
<dbReference type="NCBIfam" id="TIGR01930">
    <property type="entry name" value="AcCoA-C-Actrans"/>
    <property type="match status" value="1"/>
</dbReference>
<feature type="active site" description="Acyl-thioester intermediate" evidence="6">
    <location>
        <position position="90"/>
    </location>
</feature>
<dbReference type="Pfam" id="PF02803">
    <property type="entry name" value="Thiolase_C"/>
    <property type="match status" value="1"/>
</dbReference>
<dbReference type="Gene3D" id="3.40.47.10">
    <property type="match status" value="2"/>
</dbReference>
<dbReference type="InterPro" id="IPR050215">
    <property type="entry name" value="Thiolase-like_sf_Thiolase"/>
</dbReference>
<dbReference type="GO" id="GO:0006635">
    <property type="term" value="P:fatty acid beta-oxidation"/>
    <property type="evidence" value="ECO:0007669"/>
    <property type="project" value="TreeGrafter"/>
</dbReference>
<dbReference type="GO" id="GO:0010124">
    <property type="term" value="P:phenylacetate catabolic process"/>
    <property type="evidence" value="ECO:0007669"/>
    <property type="project" value="TreeGrafter"/>
</dbReference>
<feature type="active site" description="Proton acceptor" evidence="6">
    <location>
        <position position="385"/>
    </location>
</feature>
<dbReference type="Pfam" id="PF00108">
    <property type="entry name" value="Thiolase_N"/>
    <property type="match status" value="1"/>
</dbReference>
<evidence type="ECO:0000256" key="3">
    <source>
        <dbReference type="ARBA" id="ARBA00022679"/>
    </source>
</evidence>
<comment type="pathway">
    <text evidence="1">Lipid metabolism.</text>
</comment>
<dbReference type="PIRSF" id="PIRSF000429">
    <property type="entry name" value="Ac-CoA_Ac_transf"/>
    <property type="match status" value="1"/>
</dbReference>
<dbReference type="GO" id="GO:0005737">
    <property type="term" value="C:cytoplasm"/>
    <property type="evidence" value="ECO:0007669"/>
    <property type="project" value="UniProtKB-ARBA"/>
</dbReference>
<dbReference type="FunFam" id="3.40.47.10:FF:000010">
    <property type="entry name" value="Acetyl-CoA acetyltransferase (Thiolase)"/>
    <property type="match status" value="1"/>
</dbReference>
<evidence type="ECO:0000259" key="9">
    <source>
        <dbReference type="Pfam" id="PF02803"/>
    </source>
</evidence>
<comment type="similarity">
    <text evidence="2 7">Belongs to the thiolase-like superfamily. Thiolase family.</text>
</comment>
<evidence type="ECO:0000256" key="7">
    <source>
        <dbReference type="RuleBase" id="RU003557"/>
    </source>
</evidence>
<keyword evidence="4 7" id="KW-0012">Acyltransferase</keyword>
<dbReference type="SUPFAM" id="SSF53901">
    <property type="entry name" value="Thiolase-like"/>
    <property type="match status" value="2"/>
</dbReference>
<dbReference type="InterPro" id="IPR020615">
    <property type="entry name" value="Thiolase_acyl_enz_int_AS"/>
</dbReference>
<feature type="active site" description="Proton acceptor" evidence="6">
    <location>
        <position position="355"/>
    </location>
</feature>
<evidence type="ECO:0000256" key="6">
    <source>
        <dbReference type="PIRSR" id="PIRSR000429-1"/>
    </source>
</evidence>
<protein>
    <recommendedName>
        <fullName evidence="5">acetyl-CoA C-acyltransferase</fullName>
        <ecNumber evidence="5">2.3.1.16</ecNumber>
    </recommendedName>
</protein>
<evidence type="ECO:0000256" key="2">
    <source>
        <dbReference type="ARBA" id="ARBA00010982"/>
    </source>
</evidence>
<dbReference type="GO" id="GO:0003988">
    <property type="term" value="F:acetyl-CoA C-acyltransferase activity"/>
    <property type="evidence" value="ECO:0007669"/>
    <property type="project" value="UniProtKB-EC"/>
</dbReference>
<evidence type="ECO:0000256" key="4">
    <source>
        <dbReference type="ARBA" id="ARBA00023315"/>
    </source>
</evidence>
<name>A0A9E8LY14_9BACI</name>
<dbReference type="InterPro" id="IPR020613">
    <property type="entry name" value="Thiolase_CS"/>
</dbReference>
<keyword evidence="3 7" id="KW-0808">Transferase</keyword>
<sequence length="401" mass="43533">MEEVVIVDAVRTPIGRYNGALKFVRPDDLASIVIQALIKRNPTVPLDEIEEVVFGNANQAGEDNRNVARMAALLAGLPVTVAGTTVNRLCGSGLDAINYAARAIAVGEGEIFIAGGTESMTRAPYVMAKPENGFPRGSMELYDTTIGWRFINPILEEKYGTESMPETAENVAREYCISREEQDQYAFMSQRRAAKAIEEGKLKNELVPVTYKDQNGQTITVEKDEHPRPNTNIEKLSKLPSLFPNGSITAGNASGINDGAAALLLMSRKKADQLGIRPLVKYKGSAIAGVEPRIMGIGPIYAVKKVCKRLGLQLEDIDLIELNEAFASQTLACIRQLKLDEEKVNVNGGAIAYGHPLGASGARILTTLIYEMKRRQVRLGMATMCVGVGQGIATVVENFTY</sequence>
<dbReference type="Proteomes" id="UP001164726">
    <property type="component" value="Chromosome"/>
</dbReference>
<dbReference type="RefSeq" id="WP_275419972.1">
    <property type="nucleotide sequence ID" value="NZ_CP106877.1"/>
</dbReference>
<dbReference type="InterPro" id="IPR020610">
    <property type="entry name" value="Thiolase_AS"/>
</dbReference>
<feature type="domain" description="Thiolase N-terminal" evidence="8">
    <location>
        <begin position="4"/>
        <end position="268"/>
    </location>
</feature>
<keyword evidence="11" id="KW-1185">Reference proteome</keyword>
<dbReference type="InterPro" id="IPR020617">
    <property type="entry name" value="Thiolase_C"/>
</dbReference>
<dbReference type="PROSITE" id="PS00737">
    <property type="entry name" value="THIOLASE_2"/>
    <property type="match status" value="1"/>
</dbReference>
<dbReference type="EC" id="2.3.1.16" evidence="5"/>
<dbReference type="EMBL" id="CP106877">
    <property type="protein sequence ID" value="WAA11848.1"/>
    <property type="molecule type" value="Genomic_DNA"/>
</dbReference>
<dbReference type="PANTHER" id="PTHR43853">
    <property type="entry name" value="3-KETOACYL-COA THIOLASE, PEROXISOMAL"/>
    <property type="match status" value="1"/>
</dbReference>
<dbReference type="InterPro" id="IPR020616">
    <property type="entry name" value="Thiolase_N"/>
</dbReference>
<evidence type="ECO:0000256" key="5">
    <source>
        <dbReference type="ARBA" id="ARBA00024073"/>
    </source>
</evidence>
<evidence type="ECO:0000259" key="8">
    <source>
        <dbReference type="Pfam" id="PF00108"/>
    </source>
</evidence>
<proteinExistence type="inferred from homology"/>
<dbReference type="AlphaFoldDB" id="A0A9E8LY14"/>
<dbReference type="InterPro" id="IPR002155">
    <property type="entry name" value="Thiolase"/>
</dbReference>
<dbReference type="PROSITE" id="PS00098">
    <property type="entry name" value="THIOLASE_1"/>
    <property type="match status" value="1"/>
</dbReference>
<evidence type="ECO:0000313" key="10">
    <source>
        <dbReference type="EMBL" id="WAA11848.1"/>
    </source>
</evidence>